<dbReference type="Gene3D" id="3.30.70.120">
    <property type="match status" value="1"/>
</dbReference>
<dbReference type="InterPro" id="IPR002187">
    <property type="entry name" value="N-reg_PII"/>
</dbReference>
<gene>
    <name evidence="2" type="ORF">QEH59_12565</name>
</gene>
<evidence type="ECO:0000313" key="2">
    <source>
        <dbReference type="EMBL" id="MDQ8195264.1"/>
    </source>
</evidence>
<dbReference type="EMBL" id="JARXIC010000021">
    <property type="protein sequence ID" value="MDQ8195264.1"/>
    <property type="molecule type" value="Genomic_DNA"/>
</dbReference>
<dbReference type="PANTHER" id="PTHR30115:SF11">
    <property type="entry name" value="NITROGEN REGULATORY PROTEIN P-II HOMOLOG"/>
    <property type="match status" value="1"/>
</dbReference>
<comment type="caution">
    <text evidence="2">The sequence shown here is derived from an EMBL/GenBank/DDBJ whole genome shotgun (WGS) entry which is preliminary data.</text>
</comment>
<dbReference type="Proteomes" id="UP001243717">
    <property type="component" value="Unassembled WGS sequence"/>
</dbReference>
<comment type="similarity">
    <text evidence="1">Belongs to the P(II) protein family.</text>
</comment>
<protein>
    <submittedName>
        <fullName evidence="2">P-II family nitrogen regulator</fullName>
    </submittedName>
</protein>
<dbReference type="SUPFAM" id="SSF54913">
    <property type="entry name" value="GlnB-like"/>
    <property type="match status" value="1"/>
</dbReference>
<dbReference type="RefSeq" id="WP_308985720.1">
    <property type="nucleotide sequence ID" value="NZ_JARXIC010000021.1"/>
</dbReference>
<dbReference type="PROSITE" id="PS00638">
    <property type="entry name" value="PII_GLNB_CTER"/>
    <property type="match status" value="1"/>
</dbReference>
<dbReference type="Pfam" id="PF00543">
    <property type="entry name" value="P-II"/>
    <property type="match status" value="1"/>
</dbReference>
<keyword evidence="3" id="KW-1185">Reference proteome</keyword>
<dbReference type="InterPro" id="IPR015867">
    <property type="entry name" value="N-reg_PII/ATP_PRibTrfase_C"/>
</dbReference>
<dbReference type="PRINTS" id="PR00340">
    <property type="entry name" value="PIIGLNB"/>
</dbReference>
<sequence length="108" mass="11701">MKEIKAYIKAMKREAVTRALHTIDGLDGASYSNVLGFGRGKEKSSGYTPDYDITGASKHVKVEVVCEDALEADVVAAIHRAAHTGLRGDGRIFVSDVGRSIRLQEVPE</sequence>
<evidence type="ECO:0000256" key="1">
    <source>
        <dbReference type="RuleBase" id="RU003936"/>
    </source>
</evidence>
<accession>A0ABU1AKB4</accession>
<dbReference type="PANTHER" id="PTHR30115">
    <property type="entry name" value="NITROGEN REGULATORY PROTEIN P-II"/>
    <property type="match status" value="1"/>
</dbReference>
<organism evidence="2 3">
    <name type="scientific">Thalassobacterium sedimentorum</name>
    <dbReference type="NCBI Taxonomy" id="3041258"/>
    <lineage>
        <taxon>Bacteria</taxon>
        <taxon>Pseudomonadati</taxon>
        <taxon>Verrucomicrobiota</taxon>
        <taxon>Opitutia</taxon>
        <taxon>Puniceicoccales</taxon>
        <taxon>Coraliomargaritaceae</taxon>
        <taxon>Thalassobacterium</taxon>
    </lineage>
</organism>
<dbReference type="SMART" id="SM00938">
    <property type="entry name" value="P-II"/>
    <property type="match status" value="1"/>
</dbReference>
<dbReference type="PROSITE" id="PS51343">
    <property type="entry name" value="PII_GLNB_DOM"/>
    <property type="match status" value="1"/>
</dbReference>
<reference evidence="2 3" key="1">
    <citation type="submission" date="2023-04" db="EMBL/GenBank/DDBJ databases">
        <title>A novel bacteria isolated from coastal sediment.</title>
        <authorList>
            <person name="Liu X.-J."/>
            <person name="Du Z.-J."/>
        </authorList>
    </citation>
    <scope>NUCLEOTIDE SEQUENCE [LARGE SCALE GENOMIC DNA]</scope>
    <source>
        <strain evidence="2 3">SDUM461004</strain>
    </source>
</reference>
<evidence type="ECO:0000313" key="3">
    <source>
        <dbReference type="Proteomes" id="UP001243717"/>
    </source>
</evidence>
<name>A0ABU1AKB4_9BACT</name>
<dbReference type="InterPro" id="IPR017918">
    <property type="entry name" value="N-reg_PII_CS"/>
</dbReference>
<proteinExistence type="inferred from homology"/>
<dbReference type="InterPro" id="IPR011322">
    <property type="entry name" value="N-reg_PII-like_a/b"/>
</dbReference>